<sequence length="77" mass="8800">MKKNYAVSPQIMNTIEISNEPRGIQDSSLRFIYSNQQQKILFTTLNNHLIINDFMGINCLEMALNLPKSLLSTLKLS</sequence>
<accession>A0A022PM27</accession>
<protein>
    <submittedName>
        <fullName evidence="1">Uncharacterized protein</fullName>
    </submittedName>
</protein>
<proteinExistence type="predicted"/>
<keyword evidence="2" id="KW-1185">Reference proteome</keyword>
<dbReference type="Proteomes" id="UP000023464">
    <property type="component" value="Unassembled WGS sequence"/>
</dbReference>
<evidence type="ECO:0000313" key="1">
    <source>
        <dbReference type="EMBL" id="EYU17152.1"/>
    </source>
</evidence>
<dbReference type="AlphaFoldDB" id="A0A022PM27"/>
<gene>
    <name evidence="1" type="ORF">BA1DRAFT_00211</name>
</gene>
<dbReference type="PATRIC" id="fig|1393736.3.peg.214"/>
<dbReference type="EMBL" id="JFGV01000002">
    <property type="protein sequence ID" value="EYU17152.1"/>
    <property type="molecule type" value="Genomic_DNA"/>
</dbReference>
<evidence type="ECO:0000313" key="2">
    <source>
        <dbReference type="Proteomes" id="UP000023464"/>
    </source>
</evidence>
<reference evidence="1 2" key="1">
    <citation type="submission" date="2014-03" db="EMBL/GenBank/DDBJ databases">
        <title>Draft Genome of Photorhabdus luminescens BA1, an Egyptian Isolate.</title>
        <authorList>
            <person name="Ghazal S."/>
            <person name="Hurst S.G.IV."/>
            <person name="Morris K."/>
            <person name="Thomas K."/>
            <person name="Tisa L.S."/>
        </authorList>
    </citation>
    <scope>NUCLEOTIDE SEQUENCE [LARGE SCALE GENOMIC DNA]</scope>
    <source>
        <strain evidence="1 2">BA1</strain>
    </source>
</reference>
<comment type="caution">
    <text evidence="1">The sequence shown here is derived from an EMBL/GenBank/DDBJ whole genome shotgun (WGS) entry which is preliminary data.</text>
</comment>
<dbReference type="RefSeq" id="WP_051560612.1">
    <property type="nucleotide sequence ID" value="NZ_CAWLTM010000113.1"/>
</dbReference>
<name>A0A022PM27_9GAMM</name>
<organism evidence="1 2">
    <name type="scientific">Photorhabdus aegyptia</name>
    <dbReference type="NCBI Taxonomy" id="2805098"/>
    <lineage>
        <taxon>Bacteria</taxon>
        <taxon>Pseudomonadati</taxon>
        <taxon>Pseudomonadota</taxon>
        <taxon>Gammaproteobacteria</taxon>
        <taxon>Enterobacterales</taxon>
        <taxon>Morganellaceae</taxon>
        <taxon>Photorhabdus</taxon>
    </lineage>
</organism>